<dbReference type="InterPro" id="IPR020539">
    <property type="entry name" value="RNase_P_CS"/>
</dbReference>
<dbReference type="AlphaFoldDB" id="A0A068DWX0"/>
<dbReference type="Gene3D" id="3.30.230.10">
    <property type="match status" value="1"/>
</dbReference>
<dbReference type="SUPFAM" id="SSF54211">
    <property type="entry name" value="Ribosomal protein S5 domain 2-like"/>
    <property type="match status" value="1"/>
</dbReference>
<gene>
    <name evidence="7" type="ORF">FNIIJ_273</name>
</gene>
<accession>A0A068DWX0</accession>
<keyword evidence="4" id="KW-0255">Endonuclease</keyword>
<sequence length="111" mass="13407">MKNNFIELYKNGYSVQTNGLKIIFLQKKSICFLSKICVYVPKKFIKSAVKRNLVKRRIRNAYIRKFLKQNGQPSYLILFLWMKKELTKVQEIEMYIINNIEKIFYLFLISK</sequence>
<dbReference type="GO" id="GO:0004526">
    <property type="term" value="F:ribonuclease P activity"/>
    <property type="evidence" value="ECO:0007669"/>
    <property type="project" value="InterPro"/>
</dbReference>
<keyword evidence="3" id="KW-0540">Nuclease</keyword>
<keyword evidence="8" id="KW-1185">Reference proteome</keyword>
<evidence type="ECO:0000256" key="4">
    <source>
        <dbReference type="ARBA" id="ARBA00022759"/>
    </source>
</evidence>
<comment type="function">
    <text evidence="1">RNaseP catalyzes the removal of the 5'-leader sequence from pre-tRNA to produce the mature 5'-terminus. It can also cleave other RNA substrates such as 4.5S RNA. The protein component plays an auxiliary but essential role in vivo by binding to the 5'-leader sequence and broadening the substrate specificity of the ribozyme.</text>
</comment>
<organism evidence="7 8">
    <name type="scientific">Candidatus Walczuchella monophlebidarum</name>
    <dbReference type="NCBI Taxonomy" id="1415657"/>
    <lineage>
        <taxon>Bacteria</taxon>
        <taxon>Pseudomonadati</taxon>
        <taxon>Bacteroidota</taxon>
        <taxon>Flavobacteriia</taxon>
        <taxon>Flavobacteriales</taxon>
        <taxon>Candidatus Walczuchella</taxon>
    </lineage>
</organism>
<dbReference type="RefSeq" id="WP_076690915.1">
    <property type="nucleotide sequence ID" value="NZ_CP006873.1"/>
</dbReference>
<reference evidence="7 8" key="1">
    <citation type="journal article" date="2014" name="Genome Biol. Evol.">
        <title>Genome sequence of "Candidatus Walczuchella monophlebidarum" the flavobacterial endosymbiont of Llaveia axin axin (Hemiptera: Coccoidea: Monophlebidae).</title>
        <authorList>
            <person name="Rosas-Perez T."/>
            <person name="Rosenblueth M."/>
            <person name="Rincon-Rosales R."/>
            <person name="Mora J."/>
            <person name="Martinez-Romero E."/>
        </authorList>
    </citation>
    <scope>NUCLEOTIDE SEQUENCE [LARGE SCALE GENOMIC DNA]</scope>
    <source>
        <strain evidence="7">FNIIJ</strain>
    </source>
</reference>
<keyword evidence="6" id="KW-0694">RNA-binding</keyword>
<dbReference type="EMBL" id="CP006873">
    <property type="protein sequence ID" value="AID37523.1"/>
    <property type="molecule type" value="Genomic_DNA"/>
</dbReference>
<keyword evidence="5" id="KW-0378">Hydrolase</keyword>
<dbReference type="KEGG" id="elv:FNIIJ_273"/>
<proteinExistence type="predicted"/>
<dbReference type="OrthoDB" id="1524972at2"/>
<evidence type="ECO:0000256" key="6">
    <source>
        <dbReference type="ARBA" id="ARBA00022884"/>
    </source>
</evidence>
<dbReference type="InterPro" id="IPR020568">
    <property type="entry name" value="Ribosomal_Su5_D2-typ_SF"/>
</dbReference>
<keyword evidence="2" id="KW-0819">tRNA processing</keyword>
<evidence type="ECO:0000256" key="5">
    <source>
        <dbReference type="ARBA" id="ARBA00022801"/>
    </source>
</evidence>
<dbReference type="InterPro" id="IPR014721">
    <property type="entry name" value="Ribsml_uS5_D2-typ_fold_subgr"/>
</dbReference>
<evidence type="ECO:0000256" key="3">
    <source>
        <dbReference type="ARBA" id="ARBA00022722"/>
    </source>
</evidence>
<evidence type="ECO:0000313" key="8">
    <source>
        <dbReference type="Proteomes" id="UP000027148"/>
    </source>
</evidence>
<evidence type="ECO:0000256" key="1">
    <source>
        <dbReference type="ARBA" id="ARBA00002663"/>
    </source>
</evidence>
<dbReference type="HOGENOM" id="CLU_117179_1_1_10"/>
<evidence type="ECO:0000256" key="2">
    <source>
        <dbReference type="ARBA" id="ARBA00022694"/>
    </source>
</evidence>
<dbReference type="STRING" id="1415657.FNIIJ_273"/>
<dbReference type="Proteomes" id="UP000027148">
    <property type="component" value="Chromosome"/>
</dbReference>
<dbReference type="PROSITE" id="PS00648">
    <property type="entry name" value="RIBONUCLEASE_P"/>
    <property type="match status" value="1"/>
</dbReference>
<evidence type="ECO:0000313" key="7">
    <source>
        <dbReference type="EMBL" id="AID37523.1"/>
    </source>
</evidence>
<protein>
    <submittedName>
        <fullName evidence="7">Putative ribonuclease P protein component</fullName>
    </submittedName>
</protein>
<dbReference type="InterPro" id="IPR000100">
    <property type="entry name" value="RNase_P"/>
</dbReference>
<dbReference type="GO" id="GO:0008033">
    <property type="term" value="P:tRNA processing"/>
    <property type="evidence" value="ECO:0007669"/>
    <property type="project" value="UniProtKB-KW"/>
</dbReference>
<name>A0A068DWX0_9FLAO</name>
<dbReference type="GO" id="GO:0000049">
    <property type="term" value="F:tRNA binding"/>
    <property type="evidence" value="ECO:0007669"/>
    <property type="project" value="InterPro"/>
</dbReference>
<dbReference type="Pfam" id="PF00825">
    <property type="entry name" value="Ribonuclease_P"/>
    <property type="match status" value="1"/>
</dbReference>